<sequence length="71" mass="8014">MSRGLSDNSNPNTRKQSTTRSAGLAINWHSLATHRRIFEAGRRKTLFDGISWFNAWKMVLRAKLERPASGG</sequence>
<feature type="region of interest" description="Disordered" evidence="1">
    <location>
        <begin position="1"/>
        <end position="21"/>
    </location>
</feature>
<reference evidence="2 3" key="1">
    <citation type="submission" date="2024-05" db="EMBL/GenBank/DDBJ databases">
        <title>The nuclear and mitochondrial genome assemblies of Tetragonisca angustula (Apidae: Meliponini), a tiny yet remarkable pollinator in the Neotropics.</title>
        <authorList>
            <person name="Ferrari R."/>
            <person name="Ricardo P.C."/>
            <person name="Dias F.C."/>
            <person name="Araujo N.S."/>
            <person name="Soares D.O."/>
            <person name="Zhou Q.-S."/>
            <person name="Zhu C.-D."/>
            <person name="Coutinho L."/>
            <person name="Airas M.C."/>
            <person name="Batista T.M."/>
        </authorList>
    </citation>
    <scope>NUCLEOTIDE SEQUENCE [LARGE SCALE GENOMIC DNA]</scope>
    <source>
        <strain evidence="2">ASF017062</strain>
        <tissue evidence="2">Abdomen</tissue>
    </source>
</reference>
<evidence type="ECO:0000313" key="3">
    <source>
        <dbReference type="Proteomes" id="UP001432146"/>
    </source>
</evidence>
<evidence type="ECO:0000313" key="2">
    <source>
        <dbReference type="EMBL" id="KAK9299950.1"/>
    </source>
</evidence>
<gene>
    <name evidence="2" type="ORF">QLX08_007174</name>
</gene>
<keyword evidence="3" id="KW-1185">Reference proteome</keyword>
<protein>
    <submittedName>
        <fullName evidence="2">Uncharacterized protein</fullName>
    </submittedName>
</protein>
<name>A0AAW0ZQP2_9HYME</name>
<accession>A0AAW0ZQP2</accession>
<dbReference type="AlphaFoldDB" id="A0AAW0ZQP2"/>
<dbReference type="EMBL" id="JAWNGG020000136">
    <property type="protein sequence ID" value="KAK9299950.1"/>
    <property type="molecule type" value="Genomic_DNA"/>
</dbReference>
<comment type="caution">
    <text evidence="2">The sequence shown here is derived from an EMBL/GenBank/DDBJ whole genome shotgun (WGS) entry which is preliminary data.</text>
</comment>
<proteinExistence type="predicted"/>
<dbReference type="Proteomes" id="UP001432146">
    <property type="component" value="Unassembled WGS sequence"/>
</dbReference>
<evidence type="ECO:0000256" key="1">
    <source>
        <dbReference type="SAM" id="MobiDB-lite"/>
    </source>
</evidence>
<organism evidence="2 3">
    <name type="scientific">Tetragonisca angustula</name>
    <dbReference type="NCBI Taxonomy" id="166442"/>
    <lineage>
        <taxon>Eukaryota</taxon>
        <taxon>Metazoa</taxon>
        <taxon>Ecdysozoa</taxon>
        <taxon>Arthropoda</taxon>
        <taxon>Hexapoda</taxon>
        <taxon>Insecta</taxon>
        <taxon>Pterygota</taxon>
        <taxon>Neoptera</taxon>
        <taxon>Endopterygota</taxon>
        <taxon>Hymenoptera</taxon>
        <taxon>Apocrita</taxon>
        <taxon>Aculeata</taxon>
        <taxon>Apoidea</taxon>
        <taxon>Anthophila</taxon>
        <taxon>Apidae</taxon>
        <taxon>Tetragonisca</taxon>
    </lineage>
</organism>